<reference evidence="1 2" key="1">
    <citation type="submission" date="2023-10" db="EMBL/GenBank/DDBJ databases">
        <title>Marimonas sp. nov. isolated from tidal mud flat.</title>
        <authorList>
            <person name="Jaincy N.J."/>
            <person name="Srinivasan S."/>
            <person name="Lee S.-S."/>
        </authorList>
    </citation>
    <scope>NUCLEOTIDE SEQUENCE [LARGE SCALE GENOMIC DNA]</scope>
    <source>
        <strain evidence="1 2">MJ-SS3</strain>
    </source>
</reference>
<keyword evidence="2" id="KW-1185">Reference proteome</keyword>
<gene>
    <name evidence="1" type="ORF">RXV94_05555</name>
</gene>
<protein>
    <recommendedName>
        <fullName evidence="3">Tetratricopeptide repeat protein</fullName>
    </recommendedName>
</protein>
<organism evidence="1 2">
    <name type="scientific">Gilvirhabdus luticola</name>
    <dbReference type="NCBI Taxonomy" id="3079858"/>
    <lineage>
        <taxon>Bacteria</taxon>
        <taxon>Pseudomonadati</taxon>
        <taxon>Bacteroidota</taxon>
        <taxon>Flavobacteriia</taxon>
        <taxon>Flavobacteriales</taxon>
        <taxon>Flavobacteriaceae</taxon>
        <taxon>Gilvirhabdus</taxon>
    </lineage>
</organism>
<proteinExistence type="predicted"/>
<sequence length="503" mass="60491">MNNLNNIVSTLSSDDKQRFITYLERKNKRKDIKNIQLFKLLIKNELSSKDICFRLYQSHKKDAYHALRKRLYQSLIDFIANLSLDEEKALDMQIIKLILASRTFFLHKQYKVAYKILDKAEELAEENYLFPLLNEIYHTKIQYAYSNPSIKLNELIEKFNSNQKKHNLEDRLNIVYAKIRQEINEVTINSQFINFQNLVINTLKEYNIDLKEMSFKSLYQLMKIVSISAFATNDYLKIEPFLINTYESILTHRSKSKQLYYHLQVLYLISYTLFRNKKFDESLNFLQELHEHMFLKQRKYYSSLKLKYHLLLALNLNFLNQQNKAIETLKPFIITKHPDIQSLLDIYLSLVMMYFQKGEFNKARHIYSKFYHTDNWYISKIGKEWVIKKNLIEILLYIELKNIDLVESRLLSFKRNYYRFLKEINQKRVITYLNLVTEYYKAPENVSSLAFKNKVENSFTWVGGQQEDIFVMSFYAWLKSKMEKEDVYQTTLKLVQLSQNVNL</sequence>
<evidence type="ECO:0008006" key="3">
    <source>
        <dbReference type="Google" id="ProtNLM"/>
    </source>
</evidence>
<dbReference type="EMBL" id="JAWHTF010000002">
    <property type="protein sequence ID" value="MDU8885616.1"/>
    <property type="molecule type" value="Genomic_DNA"/>
</dbReference>
<dbReference type="InterPro" id="IPR011990">
    <property type="entry name" value="TPR-like_helical_dom_sf"/>
</dbReference>
<accession>A0ABU3U5D1</accession>
<comment type="caution">
    <text evidence="1">The sequence shown here is derived from an EMBL/GenBank/DDBJ whole genome shotgun (WGS) entry which is preliminary data.</text>
</comment>
<evidence type="ECO:0000313" key="1">
    <source>
        <dbReference type="EMBL" id="MDU8885616.1"/>
    </source>
</evidence>
<dbReference type="Proteomes" id="UP001268651">
    <property type="component" value="Unassembled WGS sequence"/>
</dbReference>
<dbReference type="Gene3D" id="1.25.40.10">
    <property type="entry name" value="Tetratricopeptide repeat domain"/>
    <property type="match status" value="1"/>
</dbReference>
<name>A0ABU3U5D1_9FLAO</name>
<dbReference type="SUPFAM" id="SSF48452">
    <property type="entry name" value="TPR-like"/>
    <property type="match status" value="1"/>
</dbReference>
<evidence type="ECO:0000313" key="2">
    <source>
        <dbReference type="Proteomes" id="UP001268651"/>
    </source>
</evidence>
<dbReference type="RefSeq" id="WP_316661508.1">
    <property type="nucleotide sequence ID" value="NZ_JAWHTF010000002.1"/>
</dbReference>